<dbReference type="GO" id="GO:0008168">
    <property type="term" value="F:methyltransferase activity"/>
    <property type="evidence" value="ECO:0007669"/>
    <property type="project" value="UniProtKB-KW"/>
</dbReference>
<feature type="domain" description="Methyltransferase FkbM" evidence="1">
    <location>
        <begin position="36"/>
        <end position="193"/>
    </location>
</feature>
<gene>
    <name evidence="2" type="ORF">LRS13_07360</name>
</gene>
<dbReference type="EMBL" id="CP088295">
    <property type="protein sequence ID" value="UUY05331.1"/>
    <property type="molecule type" value="Genomic_DNA"/>
</dbReference>
<dbReference type="InterPro" id="IPR006342">
    <property type="entry name" value="FkbM_mtfrase"/>
</dbReference>
<dbReference type="Proteomes" id="UP001058860">
    <property type="component" value="Chromosome"/>
</dbReference>
<dbReference type="Gene3D" id="3.40.50.150">
    <property type="entry name" value="Vaccinia Virus protein VP39"/>
    <property type="match status" value="1"/>
</dbReference>
<protein>
    <submittedName>
        <fullName evidence="2">FkbM family methyltransferase</fullName>
    </submittedName>
</protein>
<accession>A0ABY5PL13</accession>
<evidence type="ECO:0000259" key="1">
    <source>
        <dbReference type="Pfam" id="PF05050"/>
    </source>
</evidence>
<proteinExistence type="predicted"/>
<dbReference type="InterPro" id="IPR052514">
    <property type="entry name" value="SAM-dependent_MTase"/>
</dbReference>
<sequence>MRHALDDERERRKRSDHDVLPALLASVLHPQARCVDAGANAGEILNLLVRLAPEGRHVAFEPIPALAERLRGRFNGSVDIREAALADAPGHVTFQYFPDHPDCSGITPLVTLSQAEPLKVRATTLDEELADGPPVQLIKMDIEGAELAALRGAEQVLREQRPLIVFEHTLAAARNGVSSLELADLLHGADYRLFAFDGRGPLDGREFERLVRDGGYENFIARA</sequence>
<evidence type="ECO:0000313" key="3">
    <source>
        <dbReference type="Proteomes" id="UP001058860"/>
    </source>
</evidence>
<dbReference type="InterPro" id="IPR029063">
    <property type="entry name" value="SAM-dependent_MTases_sf"/>
</dbReference>
<dbReference type="PANTHER" id="PTHR34203">
    <property type="entry name" value="METHYLTRANSFERASE, FKBM FAMILY PROTEIN"/>
    <property type="match status" value="1"/>
</dbReference>
<keyword evidence="2" id="KW-0489">Methyltransferase</keyword>
<evidence type="ECO:0000313" key="2">
    <source>
        <dbReference type="EMBL" id="UUY05331.1"/>
    </source>
</evidence>
<keyword evidence="2" id="KW-0808">Transferase</keyword>
<reference evidence="3" key="1">
    <citation type="submission" date="2021-11" db="EMBL/GenBank/DDBJ databases">
        <title>Cultivation dependent microbiological survey of springs from the worlds oldest radium mine currently devoted to the extraction of radon-saturated water.</title>
        <authorList>
            <person name="Kapinusova G."/>
            <person name="Smrhova T."/>
            <person name="Strejcek M."/>
            <person name="Suman J."/>
            <person name="Jani K."/>
            <person name="Pajer P."/>
            <person name="Uhlik O."/>
        </authorList>
    </citation>
    <scope>NUCLEOTIDE SEQUENCE [LARGE SCALE GENOMIC DNA]</scope>
    <source>
        <strain evidence="3">J379</strain>
    </source>
</reference>
<keyword evidence="3" id="KW-1185">Reference proteome</keyword>
<dbReference type="PANTHER" id="PTHR34203:SF15">
    <property type="entry name" value="SLL1173 PROTEIN"/>
    <property type="match status" value="1"/>
</dbReference>
<dbReference type="Pfam" id="PF05050">
    <property type="entry name" value="Methyltransf_21"/>
    <property type="match status" value="1"/>
</dbReference>
<dbReference type="GO" id="GO:0032259">
    <property type="term" value="P:methylation"/>
    <property type="evidence" value="ECO:0007669"/>
    <property type="project" value="UniProtKB-KW"/>
</dbReference>
<dbReference type="SUPFAM" id="SSF53335">
    <property type="entry name" value="S-adenosyl-L-methionine-dependent methyltransferases"/>
    <property type="match status" value="1"/>
</dbReference>
<dbReference type="NCBIfam" id="TIGR01444">
    <property type="entry name" value="fkbM_fam"/>
    <property type="match status" value="1"/>
</dbReference>
<organism evidence="2 3">
    <name type="scientific">Svornostia abyssi</name>
    <dbReference type="NCBI Taxonomy" id="2898438"/>
    <lineage>
        <taxon>Bacteria</taxon>
        <taxon>Bacillati</taxon>
        <taxon>Actinomycetota</taxon>
        <taxon>Thermoleophilia</taxon>
        <taxon>Solirubrobacterales</taxon>
        <taxon>Baekduiaceae</taxon>
        <taxon>Svornostia</taxon>
    </lineage>
</organism>
<name>A0ABY5PL13_9ACTN</name>
<dbReference type="RefSeq" id="WP_353865790.1">
    <property type="nucleotide sequence ID" value="NZ_CP088295.1"/>
</dbReference>